<dbReference type="PROSITE" id="PS50928">
    <property type="entry name" value="ABC_TM1"/>
    <property type="match status" value="1"/>
</dbReference>
<evidence type="ECO:0000259" key="9">
    <source>
        <dbReference type="PROSITE" id="PS50928"/>
    </source>
</evidence>
<keyword evidence="3 8" id="KW-0813">Transport</keyword>
<dbReference type="Gene3D" id="1.10.3720.10">
    <property type="entry name" value="MetI-like"/>
    <property type="match status" value="1"/>
</dbReference>
<proteinExistence type="inferred from homology"/>
<dbReference type="EMBL" id="FRDJ01000002">
    <property type="protein sequence ID" value="SHN53420.1"/>
    <property type="molecule type" value="Genomic_DNA"/>
</dbReference>
<dbReference type="SUPFAM" id="SSF161098">
    <property type="entry name" value="MetI-like"/>
    <property type="match status" value="1"/>
</dbReference>
<dbReference type="GO" id="GO:0005886">
    <property type="term" value="C:plasma membrane"/>
    <property type="evidence" value="ECO:0007669"/>
    <property type="project" value="UniProtKB-SubCell"/>
</dbReference>
<dbReference type="PANTHER" id="PTHR42929">
    <property type="entry name" value="INNER MEMBRANE ABC TRANSPORTER PERMEASE PROTEIN YDCU-RELATED-RELATED"/>
    <property type="match status" value="1"/>
</dbReference>
<dbReference type="AlphaFoldDB" id="A0A1M7S4T2"/>
<evidence type="ECO:0000256" key="1">
    <source>
        <dbReference type="ARBA" id="ARBA00004651"/>
    </source>
</evidence>
<dbReference type="Proteomes" id="UP000184207">
    <property type="component" value="Unassembled WGS sequence"/>
</dbReference>
<dbReference type="InterPro" id="IPR000515">
    <property type="entry name" value="MetI-like"/>
</dbReference>
<evidence type="ECO:0000256" key="5">
    <source>
        <dbReference type="ARBA" id="ARBA00022692"/>
    </source>
</evidence>
<evidence type="ECO:0000313" key="10">
    <source>
        <dbReference type="EMBL" id="SHN53420.1"/>
    </source>
</evidence>
<feature type="transmembrane region" description="Helical" evidence="8">
    <location>
        <begin position="20"/>
        <end position="43"/>
    </location>
</feature>
<feature type="transmembrane region" description="Helical" evidence="8">
    <location>
        <begin position="211"/>
        <end position="229"/>
    </location>
</feature>
<evidence type="ECO:0000256" key="2">
    <source>
        <dbReference type="ARBA" id="ARBA00007069"/>
    </source>
</evidence>
<dbReference type="STRING" id="1121883.SAMN02745226_00479"/>
<comment type="similarity">
    <text evidence="2">Belongs to the binding-protein-dependent transport system permease family. CysTW subfamily.</text>
</comment>
<accession>A0A1M7S4T2</accession>
<keyword evidence="6 8" id="KW-1133">Transmembrane helix</keyword>
<reference evidence="11" key="1">
    <citation type="submission" date="2016-12" db="EMBL/GenBank/DDBJ databases">
        <authorList>
            <person name="Varghese N."/>
            <person name="Submissions S."/>
        </authorList>
    </citation>
    <scope>NUCLEOTIDE SEQUENCE [LARGE SCALE GENOMIC DNA]</scope>
    <source>
        <strain evidence="11">DSM 13020</strain>
    </source>
</reference>
<evidence type="ECO:0000256" key="8">
    <source>
        <dbReference type="RuleBase" id="RU363032"/>
    </source>
</evidence>
<feature type="transmembrane region" description="Helical" evidence="8">
    <location>
        <begin position="257"/>
        <end position="278"/>
    </location>
</feature>
<dbReference type="GO" id="GO:0055085">
    <property type="term" value="P:transmembrane transport"/>
    <property type="evidence" value="ECO:0007669"/>
    <property type="project" value="InterPro"/>
</dbReference>
<organism evidence="10 11">
    <name type="scientific">Fervidobacterium gondwanense DSM 13020</name>
    <dbReference type="NCBI Taxonomy" id="1121883"/>
    <lineage>
        <taxon>Bacteria</taxon>
        <taxon>Thermotogati</taxon>
        <taxon>Thermotogota</taxon>
        <taxon>Thermotogae</taxon>
        <taxon>Thermotogales</taxon>
        <taxon>Fervidobacteriaceae</taxon>
        <taxon>Fervidobacterium</taxon>
    </lineage>
</organism>
<keyword evidence="11" id="KW-1185">Reference proteome</keyword>
<name>A0A1M7S4T2_FERGO</name>
<sequence>MIKELTKKTSKFKGYENYGLTYLIWLLLFFLIPVIIILAYSFLERDYQGGVNFNFSLNGYRDILNFNYLIVFGRTVLISLISSAVSILIAIPVAYYLAFSKYKNILLLLVIIPFWTNSLIRIYAWIFILGNNGLVNQFLIKLGFIESYVKFIYNNFAVVLVLVYTYLPFAILPLFSSIERLEKQIFEAAMDLGCTRRQTFFKVLLPNIRQGIVSAFVFVFIPAIGTYAVPELVGGKNSRLIGNEIARLLTTARNWPAAAAISSVLLAITIIAVLFFIFGGEKREAR</sequence>
<feature type="domain" description="ABC transmembrane type-1" evidence="9">
    <location>
        <begin position="72"/>
        <end position="276"/>
    </location>
</feature>
<evidence type="ECO:0000256" key="7">
    <source>
        <dbReference type="ARBA" id="ARBA00023136"/>
    </source>
</evidence>
<evidence type="ECO:0000313" key="11">
    <source>
        <dbReference type="Proteomes" id="UP000184207"/>
    </source>
</evidence>
<keyword evidence="4" id="KW-1003">Cell membrane</keyword>
<feature type="transmembrane region" description="Helical" evidence="8">
    <location>
        <begin position="151"/>
        <end position="175"/>
    </location>
</feature>
<dbReference type="CDD" id="cd06261">
    <property type="entry name" value="TM_PBP2"/>
    <property type="match status" value="1"/>
</dbReference>
<dbReference type="PANTHER" id="PTHR42929:SF1">
    <property type="entry name" value="INNER MEMBRANE ABC TRANSPORTER PERMEASE PROTEIN YDCU-RELATED"/>
    <property type="match status" value="1"/>
</dbReference>
<protein>
    <submittedName>
        <fullName evidence="10">Spermidine/putrescine transport system permease protein</fullName>
    </submittedName>
</protein>
<dbReference type="Pfam" id="PF00528">
    <property type="entry name" value="BPD_transp_1"/>
    <property type="match status" value="1"/>
</dbReference>
<evidence type="ECO:0000256" key="4">
    <source>
        <dbReference type="ARBA" id="ARBA00022475"/>
    </source>
</evidence>
<feature type="transmembrane region" description="Helical" evidence="8">
    <location>
        <begin position="105"/>
        <end position="128"/>
    </location>
</feature>
<keyword evidence="7 8" id="KW-0472">Membrane</keyword>
<comment type="subcellular location">
    <subcellularLocation>
        <location evidence="1 8">Cell membrane</location>
        <topology evidence="1 8">Multi-pass membrane protein</topology>
    </subcellularLocation>
</comment>
<evidence type="ECO:0000256" key="3">
    <source>
        <dbReference type="ARBA" id="ARBA00022448"/>
    </source>
</evidence>
<gene>
    <name evidence="10" type="ORF">SAMN02745226_00479</name>
</gene>
<evidence type="ECO:0000256" key="6">
    <source>
        <dbReference type="ARBA" id="ARBA00022989"/>
    </source>
</evidence>
<keyword evidence="5 8" id="KW-0812">Transmembrane</keyword>
<feature type="transmembrane region" description="Helical" evidence="8">
    <location>
        <begin position="76"/>
        <end position="98"/>
    </location>
</feature>
<dbReference type="InterPro" id="IPR035906">
    <property type="entry name" value="MetI-like_sf"/>
</dbReference>